<dbReference type="PANTHER" id="PTHR46497:SF1">
    <property type="entry name" value="THIOREDOXIN DOMAIN-CONTAINING PROTEIN 11"/>
    <property type="match status" value="1"/>
</dbReference>
<sequence>MGIRPRVVCPHKFCFLCRSSANRRPENPAGYASVAVGGSSAPLNPQVRLLTPDFQGVLRFGVITSRQLANRISLTSHGTVFMHRHFNTSLIFPRHALNFTSENICKWAYENLELFYRWLRPHGGKSRLMDKELKKGAALLVFLPFDPLAESQPQIDEVADIALQYHNCNRIPTLSPSLEAMGIRTSPEYSAFQSSRFLCCNTVVIPQWHSVSRKHNVCELCINHSLSIQPTKLEAGHCQFQEMGAALDSFYLREHTFTRFMSPNVECSNIHDLHNPFRYYSACCKTVNTSLANNTAFLHPSAIWRHGYITFSQVKEAHKDPQNIVPHIEDDIYLPFRTTSVTGLKCITNKTLHFYLLDSYLHWTFAVRLGASENETMKKFVTIVNLPEEIHHVLDQKEAIKKNPLEAFIHNYSIPYSPLKRHLVGDTNSETLRDTLIKEVTTKTFNDTVMDPEKLKSADLRPGNSICLLKIARHIVLCKRGLSLRINAAKNDLPWEYMVDRFPTILFFPSDRKHLSVKFPDAPINLPNLVRFVIRYSSRRSSSEVHGQAAPNPPTKAGSLQAQMVLLENDVHKLRREVHTLQLAKDQLSRQLSEVRHEKRQLTIHAHTLEKRNTELQLQGNELEKLYEQKKQELDDTVEKLQELADASENLLTENTLLKILMASMKEERKAALTETSSSSDEHLLEKSDSQREEL</sequence>
<dbReference type="Pfam" id="PF26234">
    <property type="entry name" value="TXNDC11_2nd"/>
    <property type="match status" value="1"/>
</dbReference>
<feature type="coiled-coil region" evidence="1">
    <location>
        <begin position="557"/>
        <end position="654"/>
    </location>
</feature>
<organism evidence="4 5">
    <name type="scientific">Polypterus senegalus</name>
    <name type="common">Senegal bichir</name>
    <dbReference type="NCBI Taxonomy" id="55291"/>
    <lineage>
        <taxon>Eukaryota</taxon>
        <taxon>Metazoa</taxon>
        <taxon>Chordata</taxon>
        <taxon>Craniata</taxon>
        <taxon>Vertebrata</taxon>
        <taxon>Euteleostomi</taxon>
        <taxon>Actinopterygii</taxon>
        <taxon>Polypteriformes</taxon>
        <taxon>Polypteridae</taxon>
        <taxon>Polypterus</taxon>
    </lineage>
</organism>
<feature type="compositionally biased region" description="Basic and acidic residues" evidence="2">
    <location>
        <begin position="680"/>
        <end position="695"/>
    </location>
</feature>
<feature type="region of interest" description="Disordered" evidence="2">
    <location>
        <begin position="669"/>
        <end position="695"/>
    </location>
</feature>
<accession>A0A8X8BHJ2</accession>
<feature type="non-terminal residue" evidence="4">
    <location>
        <position position="695"/>
    </location>
</feature>
<reference evidence="4 5" key="1">
    <citation type="journal article" date="2021" name="Cell">
        <title>Tracing the genetic footprints of vertebrate landing in non-teleost ray-finned fishes.</title>
        <authorList>
            <person name="Bi X."/>
            <person name="Wang K."/>
            <person name="Yang L."/>
            <person name="Pan H."/>
            <person name="Jiang H."/>
            <person name="Wei Q."/>
            <person name="Fang M."/>
            <person name="Yu H."/>
            <person name="Zhu C."/>
            <person name="Cai Y."/>
            <person name="He Y."/>
            <person name="Gan X."/>
            <person name="Zeng H."/>
            <person name="Yu D."/>
            <person name="Zhu Y."/>
            <person name="Jiang H."/>
            <person name="Qiu Q."/>
            <person name="Yang H."/>
            <person name="Zhang Y.E."/>
            <person name="Wang W."/>
            <person name="Zhu M."/>
            <person name="He S."/>
            <person name="Zhang G."/>
        </authorList>
    </citation>
    <scope>NUCLEOTIDE SEQUENCE [LARGE SCALE GENOMIC DNA]</scope>
    <source>
        <strain evidence="4">Bchr_013</strain>
    </source>
</reference>
<keyword evidence="5" id="KW-1185">Reference proteome</keyword>
<dbReference type="InterPro" id="IPR052792">
    <property type="entry name" value="Thioredoxin_dom-contain_11"/>
</dbReference>
<evidence type="ECO:0000259" key="3">
    <source>
        <dbReference type="Pfam" id="PF26234"/>
    </source>
</evidence>
<dbReference type="PANTHER" id="PTHR46497">
    <property type="entry name" value="THIOREDOXIN DOMAIN-CONTAINING PROTEIN 11"/>
    <property type="match status" value="1"/>
</dbReference>
<dbReference type="Proteomes" id="UP000886611">
    <property type="component" value="Unassembled WGS sequence"/>
</dbReference>
<dbReference type="EMBL" id="JAATIS010009265">
    <property type="protein sequence ID" value="KAG2455531.1"/>
    <property type="molecule type" value="Genomic_DNA"/>
</dbReference>
<dbReference type="AlphaFoldDB" id="A0A8X8BHJ2"/>
<protein>
    <submittedName>
        <fullName evidence="4">TXD11 protein</fullName>
    </submittedName>
</protein>
<dbReference type="InterPro" id="IPR058777">
    <property type="entry name" value="TXNDC11_thioredoxin"/>
</dbReference>
<comment type="caution">
    <text evidence="4">The sequence shown here is derived from an EMBL/GenBank/DDBJ whole genome shotgun (WGS) entry which is preliminary data.</text>
</comment>
<evidence type="ECO:0000256" key="2">
    <source>
        <dbReference type="SAM" id="MobiDB-lite"/>
    </source>
</evidence>
<feature type="domain" description="TXNDC11 thioredoxin-like" evidence="3">
    <location>
        <begin position="26"/>
        <end position="114"/>
    </location>
</feature>
<feature type="non-terminal residue" evidence="4">
    <location>
        <position position="1"/>
    </location>
</feature>
<proteinExistence type="predicted"/>
<evidence type="ECO:0000256" key="1">
    <source>
        <dbReference type="SAM" id="Coils"/>
    </source>
</evidence>
<gene>
    <name evidence="4" type="primary">Txndc11_0</name>
    <name evidence="4" type="ORF">GTO96_0007698</name>
</gene>
<evidence type="ECO:0000313" key="4">
    <source>
        <dbReference type="EMBL" id="KAG2455531.1"/>
    </source>
</evidence>
<evidence type="ECO:0000313" key="5">
    <source>
        <dbReference type="Proteomes" id="UP000886611"/>
    </source>
</evidence>
<keyword evidence="1" id="KW-0175">Coiled coil</keyword>
<name>A0A8X8BHJ2_POLSE</name>